<accession>A0AAV7PXU1</accession>
<evidence type="ECO:0000256" key="1">
    <source>
        <dbReference type="SAM" id="MobiDB-lite"/>
    </source>
</evidence>
<keyword evidence="3" id="KW-1185">Reference proteome</keyword>
<evidence type="ECO:0000313" key="2">
    <source>
        <dbReference type="EMBL" id="KAJ1130648.1"/>
    </source>
</evidence>
<feature type="region of interest" description="Disordered" evidence="1">
    <location>
        <begin position="57"/>
        <end position="89"/>
    </location>
</feature>
<comment type="caution">
    <text evidence="2">The sequence shown here is derived from an EMBL/GenBank/DDBJ whole genome shotgun (WGS) entry which is preliminary data.</text>
</comment>
<organism evidence="2 3">
    <name type="scientific">Pleurodeles waltl</name>
    <name type="common">Iberian ribbed newt</name>
    <dbReference type="NCBI Taxonomy" id="8319"/>
    <lineage>
        <taxon>Eukaryota</taxon>
        <taxon>Metazoa</taxon>
        <taxon>Chordata</taxon>
        <taxon>Craniata</taxon>
        <taxon>Vertebrata</taxon>
        <taxon>Euteleostomi</taxon>
        <taxon>Amphibia</taxon>
        <taxon>Batrachia</taxon>
        <taxon>Caudata</taxon>
        <taxon>Salamandroidea</taxon>
        <taxon>Salamandridae</taxon>
        <taxon>Pleurodelinae</taxon>
        <taxon>Pleurodeles</taxon>
    </lineage>
</organism>
<sequence length="255" mass="27360">MQVTMGCGGPSFVGLLHAHTPTRGAARLHPPVPRKVRLPCRRSSPPAPEAVHRLVRRRVCNPGPRAPEGERAKSRGPSARGPVGAMLRPVRPGLLKPEVADQLPKDLRDRRLPISLHLGHWPRAQRRLSGSANPHGMFSHAAAPPPGDTRLPLGLSTRTGEVLSPELGSGAGPRGAVVSVVPGSCCSVPESPDGCANDAFRVEGRRLLGQDVFQGPRAELRTMRPLRAPCLPPRPPPPPPRPYLYLSLKYSSKTT</sequence>
<reference evidence="2" key="1">
    <citation type="journal article" date="2022" name="bioRxiv">
        <title>Sequencing and chromosome-scale assembly of the giantPleurodeles waltlgenome.</title>
        <authorList>
            <person name="Brown T."/>
            <person name="Elewa A."/>
            <person name="Iarovenko S."/>
            <person name="Subramanian E."/>
            <person name="Araus A.J."/>
            <person name="Petzold A."/>
            <person name="Susuki M."/>
            <person name="Suzuki K.-i.T."/>
            <person name="Hayashi T."/>
            <person name="Toyoda A."/>
            <person name="Oliveira C."/>
            <person name="Osipova E."/>
            <person name="Leigh N.D."/>
            <person name="Simon A."/>
            <person name="Yun M.H."/>
        </authorList>
    </citation>
    <scope>NUCLEOTIDE SEQUENCE</scope>
    <source>
        <strain evidence="2">20211129_DDA</strain>
        <tissue evidence="2">Liver</tissue>
    </source>
</reference>
<name>A0AAV7PXU1_PLEWA</name>
<dbReference type="EMBL" id="JANPWB010000011">
    <property type="protein sequence ID" value="KAJ1130648.1"/>
    <property type="molecule type" value="Genomic_DNA"/>
</dbReference>
<dbReference type="Proteomes" id="UP001066276">
    <property type="component" value="Chromosome 7"/>
</dbReference>
<protein>
    <submittedName>
        <fullName evidence="2">Uncharacterized protein</fullName>
    </submittedName>
</protein>
<proteinExistence type="predicted"/>
<evidence type="ECO:0000313" key="3">
    <source>
        <dbReference type="Proteomes" id="UP001066276"/>
    </source>
</evidence>
<gene>
    <name evidence="2" type="ORF">NDU88_008999</name>
</gene>
<dbReference type="AlphaFoldDB" id="A0AAV7PXU1"/>